<evidence type="ECO:0000256" key="1">
    <source>
        <dbReference type="SAM" id="Phobius"/>
    </source>
</evidence>
<dbReference type="EMBL" id="JALBUS010000009">
    <property type="protein sequence ID" value="MDX8417602.1"/>
    <property type="molecule type" value="Genomic_DNA"/>
</dbReference>
<dbReference type="PANTHER" id="PTHR14969">
    <property type="entry name" value="SPHINGOSINE-1-PHOSPHATE PHOSPHOHYDROLASE"/>
    <property type="match status" value="1"/>
</dbReference>
<comment type="caution">
    <text evidence="3">The sequence shown here is derived from an EMBL/GenBank/DDBJ whole genome shotgun (WGS) entry which is preliminary data.</text>
</comment>
<dbReference type="SUPFAM" id="SSF48317">
    <property type="entry name" value="Acid phosphatase/Vanadium-dependent haloperoxidase"/>
    <property type="match status" value="1"/>
</dbReference>
<dbReference type="Pfam" id="PF01569">
    <property type="entry name" value="PAP2"/>
    <property type="match status" value="1"/>
</dbReference>
<feature type="domain" description="Phosphatidic acid phosphatase type 2/haloperoxidase" evidence="2">
    <location>
        <begin position="47"/>
        <end position="159"/>
    </location>
</feature>
<evidence type="ECO:0000313" key="3">
    <source>
        <dbReference type="EMBL" id="MDX8417602.1"/>
    </source>
</evidence>
<dbReference type="RefSeq" id="WP_320325887.1">
    <property type="nucleotide sequence ID" value="NZ_JALBUS010000009.1"/>
</dbReference>
<dbReference type="InterPro" id="IPR036938">
    <property type="entry name" value="PAP2/HPO_sf"/>
</dbReference>
<name>A0ABU4WM16_9FIRM</name>
<keyword evidence="1" id="KW-0472">Membrane</keyword>
<evidence type="ECO:0000259" key="2">
    <source>
        <dbReference type="SMART" id="SM00014"/>
    </source>
</evidence>
<dbReference type="SMART" id="SM00014">
    <property type="entry name" value="acidPPc"/>
    <property type="match status" value="1"/>
</dbReference>
<dbReference type="InterPro" id="IPR000326">
    <property type="entry name" value="PAP2/HPO"/>
</dbReference>
<feature type="transmembrane region" description="Helical" evidence="1">
    <location>
        <begin position="47"/>
        <end position="70"/>
    </location>
</feature>
<reference evidence="3 4" key="1">
    <citation type="submission" date="2022-03" db="EMBL/GenBank/DDBJ databases">
        <title>Novel taxa within the pig intestine.</title>
        <authorList>
            <person name="Wylensek D."/>
            <person name="Bishof K."/>
            <person name="Afrizal A."/>
            <person name="Clavel T."/>
        </authorList>
    </citation>
    <scope>NUCLEOTIDE SEQUENCE [LARGE SCALE GENOMIC DNA]</scope>
    <source>
        <strain evidence="3 4">Cla-KB-P134</strain>
    </source>
</reference>
<accession>A0ABU4WM16</accession>
<keyword evidence="1" id="KW-0812">Transmembrane</keyword>
<dbReference type="Proteomes" id="UP001285244">
    <property type="component" value="Unassembled WGS sequence"/>
</dbReference>
<dbReference type="PANTHER" id="PTHR14969:SF13">
    <property type="entry name" value="AT30094P"/>
    <property type="match status" value="1"/>
</dbReference>
<feature type="transmembrane region" description="Helical" evidence="1">
    <location>
        <begin position="20"/>
        <end position="40"/>
    </location>
</feature>
<keyword evidence="1" id="KW-1133">Transmembrane helix</keyword>
<protein>
    <submittedName>
        <fullName evidence="3">Phosphatase PAP2 family protein</fullName>
    </submittedName>
</protein>
<gene>
    <name evidence="3" type="ORF">MOZ64_07070</name>
</gene>
<sequence length="170" mass="19528">MELQILNVIQTLRTPLLDQIMPLISNGIVLWILLPLLLMMHKKTRKAGLFILIVMGIDVLLCNVIMKLLFHRIRPCDVNTMIPLLVSCPTDYSFPSGHTAFSFAAVSGLWFSNVYKQWRIPTLIFACLIAFSRLYLYVHYPSDVLIGAFVGIFCGWLALQLKMRYIHEKE</sequence>
<evidence type="ECO:0000313" key="4">
    <source>
        <dbReference type="Proteomes" id="UP001285244"/>
    </source>
</evidence>
<organism evidence="3 4">
    <name type="scientific">Absicoccus intestinalis</name>
    <dbReference type="NCBI Taxonomy" id="2926319"/>
    <lineage>
        <taxon>Bacteria</taxon>
        <taxon>Bacillati</taxon>
        <taxon>Bacillota</taxon>
        <taxon>Erysipelotrichia</taxon>
        <taxon>Erysipelotrichales</taxon>
        <taxon>Erysipelotrichaceae</taxon>
        <taxon>Absicoccus</taxon>
    </lineage>
</organism>
<keyword evidence="4" id="KW-1185">Reference proteome</keyword>
<proteinExistence type="predicted"/>
<dbReference type="Gene3D" id="1.20.144.10">
    <property type="entry name" value="Phosphatidic acid phosphatase type 2/haloperoxidase"/>
    <property type="match status" value="1"/>
</dbReference>
<feature type="transmembrane region" description="Helical" evidence="1">
    <location>
        <begin position="144"/>
        <end position="161"/>
    </location>
</feature>
<feature type="transmembrane region" description="Helical" evidence="1">
    <location>
        <begin position="118"/>
        <end position="138"/>
    </location>
</feature>